<name>A0ACB9EPH9_9ASTR</name>
<organism evidence="1 2">
    <name type="scientific">Smallanthus sonchifolius</name>
    <dbReference type="NCBI Taxonomy" id="185202"/>
    <lineage>
        <taxon>Eukaryota</taxon>
        <taxon>Viridiplantae</taxon>
        <taxon>Streptophyta</taxon>
        <taxon>Embryophyta</taxon>
        <taxon>Tracheophyta</taxon>
        <taxon>Spermatophyta</taxon>
        <taxon>Magnoliopsida</taxon>
        <taxon>eudicotyledons</taxon>
        <taxon>Gunneridae</taxon>
        <taxon>Pentapetalae</taxon>
        <taxon>asterids</taxon>
        <taxon>campanulids</taxon>
        <taxon>Asterales</taxon>
        <taxon>Asteraceae</taxon>
        <taxon>Asteroideae</taxon>
        <taxon>Heliantheae alliance</taxon>
        <taxon>Millerieae</taxon>
        <taxon>Smallanthus</taxon>
    </lineage>
</organism>
<protein>
    <submittedName>
        <fullName evidence="1">Uncharacterized protein</fullName>
    </submittedName>
</protein>
<dbReference type="Proteomes" id="UP001056120">
    <property type="component" value="Linkage Group LG17"/>
</dbReference>
<proteinExistence type="predicted"/>
<gene>
    <name evidence="1" type="ORF">L1987_50756</name>
</gene>
<keyword evidence="2" id="KW-1185">Reference proteome</keyword>
<reference evidence="1 2" key="2">
    <citation type="journal article" date="2022" name="Mol. Ecol. Resour.">
        <title>The genomes of chicory, endive, great burdock and yacon provide insights into Asteraceae paleo-polyploidization history and plant inulin production.</title>
        <authorList>
            <person name="Fan W."/>
            <person name="Wang S."/>
            <person name="Wang H."/>
            <person name="Wang A."/>
            <person name="Jiang F."/>
            <person name="Liu H."/>
            <person name="Zhao H."/>
            <person name="Xu D."/>
            <person name="Zhang Y."/>
        </authorList>
    </citation>
    <scope>NUCLEOTIDE SEQUENCE [LARGE SCALE GENOMIC DNA]</scope>
    <source>
        <strain evidence="2">cv. Yunnan</strain>
        <tissue evidence="1">Leaves</tissue>
    </source>
</reference>
<reference evidence="2" key="1">
    <citation type="journal article" date="2022" name="Mol. Ecol. Resour.">
        <title>The genomes of chicory, endive, great burdock and yacon provide insights into Asteraceae palaeo-polyploidization history and plant inulin production.</title>
        <authorList>
            <person name="Fan W."/>
            <person name="Wang S."/>
            <person name="Wang H."/>
            <person name="Wang A."/>
            <person name="Jiang F."/>
            <person name="Liu H."/>
            <person name="Zhao H."/>
            <person name="Xu D."/>
            <person name="Zhang Y."/>
        </authorList>
    </citation>
    <scope>NUCLEOTIDE SEQUENCE [LARGE SCALE GENOMIC DNA]</scope>
    <source>
        <strain evidence="2">cv. Yunnan</strain>
    </source>
</reference>
<comment type="caution">
    <text evidence="1">The sequence shown here is derived from an EMBL/GenBank/DDBJ whole genome shotgun (WGS) entry which is preliminary data.</text>
</comment>
<evidence type="ECO:0000313" key="2">
    <source>
        <dbReference type="Proteomes" id="UP001056120"/>
    </source>
</evidence>
<sequence length="92" mass="10420">MYGIRAGNNKLYHLNLITTKTLRFSSDITNCRFHSNRSFVYSSSCSSTTSRSGSVVHLYLCGSVCFLASWEFLHLQACSYFQHNIVDLPEEG</sequence>
<dbReference type="EMBL" id="CM042034">
    <property type="protein sequence ID" value="KAI3760362.1"/>
    <property type="molecule type" value="Genomic_DNA"/>
</dbReference>
<evidence type="ECO:0000313" key="1">
    <source>
        <dbReference type="EMBL" id="KAI3760362.1"/>
    </source>
</evidence>
<accession>A0ACB9EPH9</accession>